<feature type="transmembrane region" description="Helical" evidence="1">
    <location>
        <begin position="401"/>
        <end position="421"/>
    </location>
</feature>
<keyword evidence="1" id="KW-0812">Transmembrane</keyword>
<proteinExistence type="predicted"/>
<feature type="transmembrane region" description="Helical" evidence="1">
    <location>
        <begin position="427"/>
        <end position="448"/>
    </location>
</feature>
<protein>
    <submittedName>
        <fullName evidence="2">Uncharacterized protein</fullName>
    </submittedName>
</protein>
<feature type="transmembrane region" description="Helical" evidence="1">
    <location>
        <begin position="115"/>
        <end position="131"/>
    </location>
</feature>
<organism evidence="2 3">
    <name type="scientific">Caenorhabditis briggsae</name>
    <dbReference type="NCBI Taxonomy" id="6238"/>
    <lineage>
        <taxon>Eukaryota</taxon>
        <taxon>Metazoa</taxon>
        <taxon>Ecdysozoa</taxon>
        <taxon>Nematoda</taxon>
        <taxon>Chromadorea</taxon>
        <taxon>Rhabditida</taxon>
        <taxon>Rhabditina</taxon>
        <taxon>Rhabditomorpha</taxon>
        <taxon>Rhabditoidea</taxon>
        <taxon>Rhabditidae</taxon>
        <taxon>Peloderinae</taxon>
        <taxon>Caenorhabditis</taxon>
    </lineage>
</organism>
<evidence type="ECO:0000256" key="1">
    <source>
        <dbReference type="SAM" id="Phobius"/>
    </source>
</evidence>
<dbReference type="EMBL" id="CP092624">
    <property type="protein sequence ID" value="UMM33124.1"/>
    <property type="molecule type" value="Genomic_DNA"/>
</dbReference>
<feature type="transmembrane region" description="Helical" evidence="1">
    <location>
        <begin position="363"/>
        <end position="381"/>
    </location>
</feature>
<dbReference type="AlphaFoldDB" id="A0AAE9EWL2"/>
<feature type="transmembrane region" description="Helical" evidence="1">
    <location>
        <begin position="261"/>
        <end position="279"/>
    </location>
</feature>
<reference evidence="2 3" key="1">
    <citation type="submission" date="2022-04" db="EMBL/GenBank/DDBJ databases">
        <title>Chromosome-level reference genomes for two strains of Caenorhabditis briggsae: an improved platform for comparative genomics.</title>
        <authorList>
            <person name="Stevens L."/>
            <person name="Andersen E."/>
        </authorList>
    </citation>
    <scope>NUCLEOTIDE SEQUENCE [LARGE SCALE GENOMIC DNA]</scope>
    <source>
        <strain evidence="2">VX34</strain>
        <tissue evidence="2">Whole-organism</tissue>
    </source>
</reference>
<dbReference type="Proteomes" id="UP000829354">
    <property type="component" value="Chromosome V"/>
</dbReference>
<feature type="transmembrane region" description="Helical" evidence="1">
    <location>
        <begin position="73"/>
        <end position="95"/>
    </location>
</feature>
<feature type="transmembrane region" description="Helical" evidence="1">
    <location>
        <begin position="40"/>
        <end position="61"/>
    </location>
</feature>
<feature type="transmembrane region" description="Helical" evidence="1">
    <location>
        <begin position="163"/>
        <end position="185"/>
    </location>
</feature>
<feature type="transmembrane region" description="Helical" evidence="1">
    <location>
        <begin position="12"/>
        <end position="34"/>
    </location>
</feature>
<sequence>MSAMFIICGDSIDIPPGCISILCGMSTCYINYWLSYEKVTYALNVALSALLNMIIMLLSQTEAVQFFIDNRNFAFFIVYPVYLTGSMRAIIVLLVEVDRAVATCFPILFYNYRTLIPSILLIALTLAYALVDLYAMFIYFFSNVLIVILSTTDYQFFIDNRKFAFFIIYPVFLVGSMRELLIFFIELDRTFATYFPIIHFKHRKSIPTSLIVSFTVVYAFFDISVMFIYCGDRIDVPPGCTNIVCGLSTCYRSYWVNYEKVINMAIIITSLLLFFKLFVMNYKKVHINNDLKKATYFPIIYFNYRKSIPTLLIVSFTIFYACFDISMMLYICEDPIDVPPGCVSMMCVLPSCYRRYWVNFEKVIHISIIILSLLLCLKLAIMKYRKKCIHSDLKRANRLAITDTCIIILFFMTPSSVVSFFPNFYIYVGPVVPFFKTMGMIVEGFVISKNLSRRRTKKPRIVTEAKTAFKSSSTGF</sequence>
<evidence type="ECO:0000313" key="2">
    <source>
        <dbReference type="EMBL" id="UMM33124.1"/>
    </source>
</evidence>
<dbReference type="PANTHER" id="PTHR10664">
    <property type="entry name" value="SERPENTINE RECEPTOR-C.ELEGANS"/>
    <property type="match status" value="1"/>
</dbReference>
<feature type="transmembrane region" description="Helical" evidence="1">
    <location>
        <begin position="311"/>
        <end position="331"/>
    </location>
</feature>
<accession>A0AAE9EWL2</accession>
<keyword evidence="1" id="KW-0472">Membrane</keyword>
<dbReference type="InterPro" id="IPR019420">
    <property type="entry name" value="7TM_GPCR_serpentine_rcpt_Srbc"/>
</dbReference>
<evidence type="ECO:0000313" key="3">
    <source>
        <dbReference type="Proteomes" id="UP000829354"/>
    </source>
</evidence>
<name>A0AAE9EWL2_CAEBR</name>
<feature type="transmembrane region" description="Helical" evidence="1">
    <location>
        <begin position="206"/>
        <end position="229"/>
    </location>
</feature>
<keyword evidence="3" id="KW-1185">Reference proteome</keyword>
<keyword evidence="1" id="KW-1133">Transmembrane helix</keyword>
<dbReference type="PANTHER" id="PTHR10664:SF20">
    <property type="entry name" value="SERPENTINE RECEPTOR, CLASS BC (CLASS B-LIKE)"/>
    <property type="match status" value="1"/>
</dbReference>
<dbReference type="Pfam" id="PF10316">
    <property type="entry name" value="7TM_GPCR_Srbc"/>
    <property type="match status" value="2"/>
</dbReference>
<gene>
    <name evidence="2" type="ORF">L5515_006713</name>
</gene>